<keyword evidence="2" id="KW-1185">Reference proteome</keyword>
<sequence length="99" mass="10162">MADRVIGMPVWAVVLDRASARGDPVEDGVHAGRGGVVQDAGQEPCAGVGGLAGKAPPPTGCGSRPRLTTDCIAFPIGTRTGICRISVSSTCGFWWPAER</sequence>
<name>A0ABN2XN29_9ACTN</name>
<dbReference type="Proteomes" id="UP001500443">
    <property type="component" value="Unassembled WGS sequence"/>
</dbReference>
<evidence type="ECO:0000313" key="2">
    <source>
        <dbReference type="Proteomes" id="UP001500443"/>
    </source>
</evidence>
<gene>
    <name evidence="1" type="ORF">GCM10009802_12840</name>
</gene>
<dbReference type="EMBL" id="BAAAPF010000021">
    <property type="protein sequence ID" value="GAA2113862.1"/>
    <property type="molecule type" value="Genomic_DNA"/>
</dbReference>
<organism evidence="1 2">
    <name type="scientific">Streptomyces synnematoformans</name>
    <dbReference type="NCBI Taxonomy" id="415721"/>
    <lineage>
        <taxon>Bacteria</taxon>
        <taxon>Bacillati</taxon>
        <taxon>Actinomycetota</taxon>
        <taxon>Actinomycetes</taxon>
        <taxon>Kitasatosporales</taxon>
        <taxon>Streptomycetaceae</taxon>
        <taxon>Streptomyces</taxon>
    </lineage>
</organism>
<protein>
    <submittedName>
        <fullName evidence="1">Uncharacterized protein</fullName>
    </submittedName>
</protein>
<reference evidence="1 2" key="1">
    <citation type="journal article" date="2019" name="Int. J. Syst. Evol. Microbiol.">
        <title>The Global Catalogue of Microorganisms (GCM) 10K type strain sequencing project: providing services to taxonomists for standard genome sequencing and annotation.</title>
        <authorList>
            <consortium name="The Broad Institute Genomics Platform"/>
            <consortium name="The Broad Institute Genome Sequencing Center for Infectious Disease"/>
            <person name="Wu L."/>
            <person name="Ma J."/>
        </authorList>
    </citation>
    <scope>NUCLEOTIDE SEQUENCE [LARGE SCALE GENOMIC DNA]</scope>
    <source>
        <strain evidence="1 2">JCM 15481</strain>
    </source>
</reference>
<comment type="caution">
    <text evidence="1">The sequence shown here is derived from an EMBL/GenBank/DDBJ whole genome shotgun (WGS) entry which is preliminary data.</text>
</comment>
<proteinExistence type="predicted"/>
<accession>A0ABN2XN29</accession>
<evidence type="ECO:0000313" key="1">
    <source>
        <dbReference type="EMBL" id="GAA2113862.1"/>
    </source>
</evidence>